<dbReference type="KEGG" id="euz:DVS28_b0375"/>
<name>A0A346Y6P8_9ACTN</name>
<proteinExistence type="predicted"/>
<dbReference type="RefSeq" id="WP_114594723.1">
    <property type="nucleotide sequence ID" value="NZ_CP031166.1"/>
</dbReference>
<geneLocation type="plasmid" evidence="2">
    <name>pedy32-46i</name>
</geneLocation>
<keyword evidence="1" id="KW-0614">Plasmid</keyword>
<evidence type="ECO:0000313" key="1">
    <source>
        <dbReference type="EMBL" id="AXV10145.1"/>
    </source>
</evidence>
<sequence>MTADTKAFYVDDHAGTAAVLRADTPRIAQQWMAAETDSAPADWVARRVDEDRARYIAAALRDGTWHGWPAGGSAQDSRAFWLDVEEAVTPVAASVIPTVRAGLIALDGRGDLHGWQVPA</sequence>
<dbReference type="EMBL" id="CP031166">
    <property type="protein sequence ID" value="AXV10145.1"/>
    <property type="molecule type" value="Genomic_DNA"/>
</dbReference>
<organism evidence="1 2">
    <name type="scientific">Euzebya pacifica</name>
    <dbReference type="NCBI Taxonomy" id="1608957"/>
    <lineage>
        <taxon>Bacteria</taxon>
        <taxon>Bacillati</taxon>
        <taxon>Actinomycetota</taxon>
        <taxon>Nitriliruptoria</taxon>
        <taxon>Euzebyales</taxon>
    </lineage>
</organism>
<reference evidence="1 2" key="1">
    <citation type="submission" date="2018-09" db="EMBL/GenBank/DDBJ databases">
        <title>Complete genome sequence of Euzebya sp. DY32-46 isolated from seawater of Pacific Ocean.</title>
        <authorList>
            <person name="Xu L."/>
            <person name="Wu Y.-H."/>
            <person name="Xu X.-W."/>
        </authorList>
    </citation>
    <scope>NUCLEOTIDE SEQUENCE [LARGE SCALE GENOMIC DNA]</scope>
    <source>
        <strain evidence="1 2">DY32-46</strain>
        <plasmid evidence="2">pedy32-46i</plasmid>
    </source>
</reference>
<evidence type="ECO:0000313" key="2">
    <source>
        <dbReference type="Proteomes" id="UP000264006"/>
    </source>
</evidence>
<accession>A0A346Y6P8</accession>
<dbReference type="Proteomes" id="UP000264006">
    <property type="component" value="Plasmid pEDY32-46I"/>
</dbReference>
<protein>
    <submittedName>
        <fullName evidence="1">Uncharacterized protein</fullName>
    </submittedName>
</protein>
<dbReference type="AlphaFoldDB" id="A0A346Y6P8"/>
<gene>
    <name evidence="1" type="ORF">DVS28_b0375</name>
</gene>
<keyword evidence="2" id="KW-1185">Reference proteome</keyword>